<dbReference type="Proteomes" id="UP000238196">
    <property type="component" value="Unassembled WGS sequence"/>
</dbReference>
<keyword evidence="5" id="KW-0677">Repeat</keyword>
<dbReference type="Pfam" id="PF00668">
    <property type="entry name" value="Condensation"/>
    <property type="match status" value="3"/>
</dbReference>
<dbReference type="Gene3D" id="3.30.559.10">
    <property type="entry name" value="Chloramphenicol acetyltransferase-like domain"/>
    <property type="match status" value="3"/>
</dbReference>
<dbReference type="InterPro" id="IPR010060">
    <property type="entry name" value="NRPS_synth"/>
</dbReference>
<evidence type="ECO:0000256" key="7">
    <source>
        <dbReference type="ARBA" id="ARBA00023098"/>
    </source>
</evidence>
<dbReference type="NCBIfam" id="TIGR01720">
    <property type="entry name" value="NRPS-para261"/>
    <property type="match status" value="1"/>
</dbReference>
<evidence type="ECO:0000259" key="9">
    <source>
        <dbReference type="PROSITE" id="PS50075"/>
    </source>
</evidence>
<dbReference type="PANTHER" id="PTHR45527">
    <property type="entry name" value="NONRIBOSOMAL PEPTIDE SYNTHETASE"/>
    <property type="match status" value="1"/>
</dbReference>
<accession>A0A2S5KKQ8</accession>
<dbReference type="CDD" id="cd05931">
    <property type="entry name" value="FAAL"/>
    <property type="match status" value="1"/>
</dbReference>
<dbReference type="NCBIfam" id="TIGR01733">
    <property type="entry name" value="AA-adenyl-dom"/>
    <property type="match status" value="2"/>
</dbReference>
<dbReference type="SUPFAM" id="SSF52777">
    <property type="entry name" value="CoA-dependent acyltransferases"/>
    <property type="match status" value="6"/>
</dbReference>
<dbReference type="Pfam" id="PF00501">
    <property type="entry name" value="AMP-binding"/>
    <property type="match status" value="3"/>
</dbReference>
<dbReference type="Gene3D" id="3.40.50.12780">
    <property type="entry name" value="N-terminal domain of ligase-like"/>
    <property type="match status" value="2"/>
</dbReference>
<dbReference type="GO" id="GO:0008610">
    <property type="term" value="P:lipid biosynthetic process"/>
    <property type="evidence" value="ECO:0007669"/>
    <property type="project" value="InterPro"/>
</dbReference>
<dbReference type="GO" id="GO:0071766">
    <property type="term" value="P:Actinobacterium-type cell wall biogenesis"/>
    <property type="evidence" value="ECO:0007669"/>
    <property type="project" value="UniProtKB-ARBA"/>
</dbReference>
<dbReference type="InterPro" id="IPR040097">
    <property type="entry name" value="FAAL/FAAC"/>
</dbReference>
<dbReference type="Gene3D" id="3.40.50.980">
    <property type="match status" value="2"/>
</dbReference>
<dbReference type="FunFam" id="1.10.1200.10:FF:000005">
    <property type="entry name" value="Nonribosomal peptide synthetase 1"/>
    <property type="match status" value="1"/>
</dbReference>
<dbReference type="FunFam" id="3.40.50.980:FF:000002">
    <property type="entry name" value="Enterobactin synthetase component F"/>
    <property type="match status" value="1"/>
</dbReference>
<dbReference type="InterPro" id="IPR023213">
    <property type="entry name" value="CAT-like_dom_sf"/>
</dbReference>
<dbReference type="InterPro" id="IPR020806">
    <property type="entry name" value="PKS_PP-bd"/>
</dbReference>
<dbReference type="Pfam" id="PF13193">
    <property type="entry name" value="AMP-binding_C"/>
    <property type="match status" value="1"/>
</dbReference>
<dbReference type="PROSITE" id="PS00012">
    <property type="entry name" value="PHOSPHOPANTETHEINE"/>
    <property type="match status" value="1"/>
</dbReference>
<dbReference type="InterPro" id="IPR006162">
    <property type="entry name" value="Ppantetheine_attach_site"/>
</dbReference>
<evidence type="ECO:0000256" key="1">
    <source>
        <dbReference type="ARBA" id="ARBA00001957"/>
    </source>
</evidence>
<gene>
    <name evidence="10" type="ORF">C4K68_21535</name>
</gene>
<sequence length="3393" mass="370834">MTGNSALPERESTMSATPFVAASLAESLSHFARIRPQATALITVDARGDTTYSYLDLQQRAQALAAQLQRNACVGERALLLMDSGVDYVTGFFACLYSGVVAVPVFPPESVREQHLQRLRGIAEDAAAKWILTSSEVATTLQQAGVSLSAADVVAVDQTDLHQAADYQHWQPQQGDLAFLQYTSGSTSAPKGVMVSHDNLLANEVAMYRQLQMQDDDVFVSWLPLYHDMGLIGGLLLPVFSGRPLVLMSPKFFLERPSRWLEAVARHRGTVSGGPDFAYRLCVDRVRRSQLQGLDLSHWRVAFSGAEPVRAATLQDFVSHMDGTGFEPEALMPSYGLAEATLMVSTRAARQGLLTLPFATEALARGQAQAVPTQVNASVQVSCGTVVADHQLAIVDPSTLAEREPDQVGEIWFSGPSVAEGYWRNAEATAASFVDWQGRRWLRTGDLGFIHNQQLYISGRCKDLIIVRGQNLYPQDIEAAIEAELDWVRKGRVAAFAVTLDEQGQRREGIGLALEVSRSVQKLTAPGALVQALDEVVSRIWMEPLAVVVLLQPGALPKTSSGKLQRSACRHGWQEGSLDAYAIYQQGQLRHLNHSVTTGSPSRSEGQTQGGISPRGAVEIALAQLWEAVLQDDERRPLLLTRDASFFALGGNSLKAVALCSQIAQRWQVQLSAREVFELHRLDHMAAQIEQRQLAEPALPPVTLLDRQQSLPTSAAQQSLWLTWKLDPDSAAYNMVGVIDLQGVLDGFALQQALRYLCSRHEPLRSVFSEEQGPLCQQLLSLEDEQVRALWQPQRLSLLGQADVTAAAAAQVQQWGCQPLALDQAPAVRTGLLQLAEDHHQLVLVIHHILADGASVQALFNDLGLAYQCYAQGQTPAQPALPVQFADLAQWQQQQLAGCDSEGRSLAQRQAAYWQQHLGGEQPARPLAADYSPADQTHAAPRSEQGQRYHHLLPAGLTASLQALARAQHCSVFVLVQAAFAVLLSRLSGQRDIRLGVPCALRHYPHSAELVGYLTHVAVVRQQPQPHYVVAQWLQQVNDELRQAQQHLDLSFEQMVEAVAPERQAGVNPLFQIKMTEQQPMPRAEFGGVQFALREHFTGLVHFDLSLDVCQQRNGIELGFTYATDLFRPATLAMLGRQLQALLEQIAIRQDQPLDQLRLAEPLSLLPEPALESAEQGSEFLPVTERWSRAWAQVADDRPLLLDGERRWSLTEVQQQVALLSQRLRQHGVQPEQRVAVLVERSPQAVMAMLAILQVGAVWVPLDPALPAARLAYQLQDCGAVLLLAAETEQADWAAALPRLPLTVPSDSSMRPEWLRAPLHPQQAAYVIYTSGSTGQPKGVVISHGALANYVTAVLARLALPDDATTMMMVSTPAADLGHTVLFGALCSGRSLSLPSQPVVTDTHALLDYLQRHPADVLKIVPSHLAALLHAAEQDAAQLLPRHRLISGGESLSASLVAQLRTLAPQCQLINHYGPTETTVGVLTSVLPAGQSVAADPAIGIPLQGCFACVLDADLQPLPPGVAGELYLGGAGVARGYLQRPALTAERFIPDPWHAGQRLYRSGDRARLADDGSLHYLGRADDQVKVRGYRLELAEVAAQLLAQPGVRQAEVLAQQTEGRTQLLAFVVADSGRVLQPATLLQQLAATLPDYMLPSQLLMLPALPLTANGKVDRQGLLGFVQQQLQHQHQQPRQSVSDEPSSDQPQGEVETLLATIWGEVLNQPRVGRRDNFFALGGDSILSLQIVARCRKAGWKLTPKQLFDSGDIATLAQAVTPLAQASAAPARTGSAFASKIGKGSPFARKASAPAVAATAVSQPAVSQSVADSLPLLPLQARFFTLPVSQRQHWNQALLLRPSLWQQDGQGLDAELLQQALVALVAVHPVLSARFKRDRGGQWQQHLAPLASASQGLLWQREATSTEELTQLCEHAQRSLDLQHGPLWRAVLIDLPQGEQRLLLVIHHLLVDGVSWRILLEDLQQAYQVLAQGQPVSLPAGSAPWQYAELQHQQLTSEVLQAELGYWQQLADSAAIQQVTQTAVTSTLAEQRQLQLTLDQHSSRQLLSRCVGHFSAQINDLLLTALASAWQQWRGHGLWVEVESHGRDWPADWALPNAAANNNESHTEQPDLSRCVGWFTAIYPLWLGVDAQADWVARVQAVQQQRQAVPSQGLGFGLLRWLGTAQQQRLAALPQAPLLFNYLGQFSFGKGQGLQLAAEGSGDSRDPAARASHGLIIDAQVVDGQFSFSLRYQPDLYSADDMAGFAAALQQALLALVDEARQPAAPDLTLAGLTTAQLQPLDWPAAVHREGKPLGNLADIYPLSPMQQGMVFHSLYQPDGSAYLNQIRFDLQGLDAERFIAAWQATVDQHPVLRSAIVQGPEGVPLQWVAHQQPLQVRRLSLAALQSQWGADALAMLAAEELQQGIDLRQPPLLKLALVATAASGAYHLILTLHHLITDGWSTSLLFAEVLRRYQQGADYEPAETASYRDYIGWLQAQDRTLSLDWWQQQLSVLEQPTYLASAVGNPAAGNEQAPVTLTVPVTATRSEALVQFARSQQVTLNTLLQGAWLLLLQRYCGQRQVCTGVTVAGRPAELAGVEAMPGLFINTLPLLAEVRPEQPVGDWLRQLQQHNLAAREHEHTPLFDLQAAWGQQHEHNRQGLFDTLLVFENYPVDKALQQLAGELAISNLSRREQTNYPLLLVVHQQPEGLLCELSYQPGVFLPDVVERIGQHLLQLLDELQQPQRPLAQIELLPAAERQQVQHISTQPRDRLALAPADYPAAWPVFQLFEQQAAQTPRRVALTLASSDAGGSYLSLSYAELNQRANRLAHALLAAGVQPDDCVGVMAERSVEMVLALLAVQKAGAAYVPLDPAYPAERLQSMVTQSGVRLVLSLTALMAQASALRQGSGAGVNCIDLQQVDVSAMPVFNPDLPVQPQQLAYVIFTSGSTGAPKGVGNQHGALFNRLFWMQQRYALQADDVVLQKTPYSFDVSVWEFFWPLMSGARLLLAEPGAQADPARLRRLIREQGVTTLHFVPSMLDAFLTGRQDQPAELAADCSSLRRVICSGEALALSTQQQLLSLLPQLELHNLYGPTEAAIDVTAWQCRDEPGRTQVPIGAPIANVSCWVLDADLNPLPPGVPGELYLGGVGLARGYIGRADLSAERFIPDPFSAGGRLYRTGDLVRWREDGVLDYLGRLDHQLKLRGQRIELGEIEARLRAVAGVREAVVCARDSGAGVQLVAYWSGSSPLDSEQLRSALAAQLPDYMLPTAWVTLARLPLNANGKVDRRALPAPQLSSTRAEPPQSASEIALAQIWREVLQHTQIGRHDQFFALGGHSLALIQVQSRIRQQLGLEISLQSLYQLGELAALAAELDRLAEQQPQQQHDELDAMSALLDALEND</sequence>
<evidence type="ECO:0000256" key="3">
    <source>
        <dbReference type="ARBA" id="ARBA00022450"/>
    </source>
</evidence>
<dbReference type="InterPro" id="IPR045851">
    <property type="entry name" value="AMP-bd_C_sf"/>
</dbReference>
<dbReference type="GO" id="GO:0072330">
    <property type="term" value="P:monocarboxylic acid biosynthetic process"/>
    <property type="evidence" value="ECO:0007669"/>
    <property type="project" value="UniProtKB-ARBA"/>
</dbReference>
<keyword evidence="4" id="KW-0597">Phosphoprotein</keyword>
<dbReference type="GO" id="GO:0005829">
    <property type="term" value="C:cytosol"/>
    <property type="evidence" value="ECO:0007669"/>
    <property type="project" value="TreeGrafter"/>
</dbReference>
<dbReference type="SUPFAM" id="SSF56801">
    <property type="entry name" value="Acetyl-CoA synthetase-like"/>
    <property type="match status" value="3"/>
</dbReference>
<reference evidence="10 11" key="1">
    <citation type="submission" date="2018-02" db="EMBL/GenBank/DDBJ databases">
        <title>novel marine gammaproteobacteria from coastal saline agro ecosystem.</title>
        <authorList>
            <person name="Krishnan R."/>
            <person name="Ramesh Kumar N."/>
        </authorList>
    </citation>
    <scope>NUCLEOTIDE SEQUENCE [LARGE SCALE GENOMIC DNA]</scope>
    <source>
        <strain evidence="10 11">228</strain>
    </source>
</reference>
<comment type="cofactor">
    <cofactor evidence="1">
        <name>pantetheine 4'-phosphate</name>
        <dbReference type="ChEBI" id="CHEBI:47942"/>
    </cofactor>
</comment>
<dbReference type="CDD" id="cd19531">
    <property type="entry name" value="LCL_NRPS-like"/>
    <property type="match status" value="1"/>
</dbReference>
<feature type="region of interest" description="Disordered" evidence="8">
    <location>
        <begin position="924"/>
        <end position="945"/>
    </location>
</feature>
<dbReference type="InterPro" id="IPR010071">
    <property type="entry name" value="AA_adenyl_dom"/>
</dbReference>
<feature type="domain" description="Carrier" evidence="9">
    <location>
        <begin position="613"/>
        <end position="693"/>
    </location>
</feature>
<dbReference type="FunFam" id="3.40.50.12780:FF:000012">
    <property type="entry name" value="Non-ribosomal peptide synthetase"/>
    <property type="match status" value="1"/>
</dbReference>
<evidence type="ECO:0000256" key="5">
    <source>
        <dbReference type="ARBA" id="ARBA00022737"/>
    </source>
</evidence>
<dbReference type="GO" id="GO:0044550">
    <property type="term" value="P:secondary metabolite biosynthetic process"/>
    <property type="evidence" value="ECO:0007669"/>
    <property type="project" value="UniProtKB-ARBA"/>
</dbReference>
<feature type="compositionally biased region" description="Low complexity" evidence="8">
    <location>
        <begin position="1686"/>
        <end position="1695"/>
    </location>
</feature>
<dbReference type="GO" id="GO:0043041">
    <property type="term" value="P:amino acid activation for nonribosomal peptide biosynthetic process"/>
    <property type="evidence" value="ECO:0007669"/>
    <property type="project" value="TreeGrafter"/>
</dbReference>
<dbReference type="CDD" id="cd17646">
    <property type="entry name" value="A_NRPS_AB3403-like"/>
    <property type="match status" value="1"/>
</dbReference>
<feature type="domain" description="Carrier" evidence="9">
    <location>
        <begin position="3294"/>
        <end position="3369"/>
    </location>
</feature>
<dbReference type="SUPFAM" id="SSF47336">
    <property type="entry name" value="ACP-like"/>
    <property type="match status" value="3"/>
</dbReference>
<keyword evidence="6" id="KW-0276">Fatty acid metabolism</keyword>
<dbReference type="Gene3D" id="1.10.1200.10">
    <property type="entry name" value="ACP-like"/>
    <property type="match status" value="3"/>
</dbReference>
<protein>
    <submittedName>
        <fullName evidence="10">Non-ribosomal peptide synthetase</fullName>
    </submittedName>
</protein>
<dbReference type="SMART" id="SM00823">
    <property type="entry name" value="PKS_PP"/>
    <property type="match status" value="3"/>
</dbReference>
<dbReference type="FunFam" id="2.30.38.10:FF:000001">
    <property type="entry name" value="Non-ribosomal peptide synthetase PvdI"/>
    <property type="match status" value="1"/>
</dbReference>
<dbReference type="InterPro" id="IPR025110">
    <property type="entry name" value="AMP-bd_C"/>
</dbReference>
<dbReference type="InterPro" id="IPR000873">
    <property type="entry name" value="AMP-dep_synth/lig_dom"/>
</dbReference>
<evidence type="ECO:0000256" key="8">
    <source>
        <dbReference type="SAM" id="MobiDB-lite"/>
    </source>
</evidence>
<dbReference type="InterPro" id="IPR036736">
    <property type="entry name" value="ACP-like_sf"/>
</dbReference>
<dbReference type="PROSITE" id="PS00455">
    <property type="entry name" value="AMP_BINDING"/>
    <property type="match status" value="3"/>
</dbReference>
<dbReference type="FunFam" id="3.40.50.980:FF:000001">
    <property type="entry name" value="Non-ribosomal peptide synthetase"/>
    <property type="match status" value="1"/>
</dbReference>
<evidence type="ECO:0000313" key="10">
    <source>
        <dbReference type="EMBL" id="PPC75223.1"/>
    </source>
</evidence>
<keyword evidence="3" id="KW-0596">Phosphopantetheine</keyword>
<dbReference type="Gene3D" id="3.30.559.30">
    <property type="entry name" value="Nonribosomal peptide synthetase, condensation domain"/>
    <property type="match status" value="3"/>
</dbReference>
<dbReference type="CDD" id="cd05930">
    <property type="entry name" value="A_NRPS"/>
    <property type="match status" value="1"/>
</dbReference>
<name>A0A2S5KKQ8_9PROT</name>
<dbReference type="GO" id="GO:0006631">
    <property type="term" value="P:fatty acid metabolic process"/>
    <property type="evidence" value="ECO:0007669"/>
    <property type="project" value="UniProtKB-KW"/>
</dbReference>
<dbReference type="PANTHER" id="PTHR45527:SF1">
    <property type="entry name" value="FATTY ACID SYNTHASE"/>
    <property type="match status" value="1"/>
</dbReference>
<feature type="domain" description="Carrier" evidence="9">
    <location>
        <begin position="1702"/>
        <end position="1776"/>
    </location>
</feature>
<feature type="region of interest" description="Disordered" evidence="8">
    <location>
        <begin position="1686"/>
        <end position="1706"/>
    </location>
</feature>
<dbReference type="PROSITE" id="PS50075">
    <property type="entry name" value="CARRIER"/>
    <property type="match status" value="3"/>
</dbReference>
<dbReference type="FunFam" id="3.40.50.12780:FF:000013">
    <property type="entry name" value="Long-chain-fatty-acid--AMP ligase FadD32"/>
    <property type="match status" value="1"/>
</dbReference>
<dbReference type="FunFam" id="1.10.1200.10:FF:000016">
    <property type="entry name" value="Non-ribosomal peptide synthase"/>
    <property type="match status" value="1"/>
</dbReference>
<organism evidence="10 11">
    <name type="scientific">Proteobacteria bacterium 228</name>
    <dbReference type="NCBI Taxonomy" id="2083153"/>
    <lineage>
        <taxon>Bacteria</taxon>
        <taxon>Pseudomonadati</taxon>
        <taxon>Pseudomonadota</taxon>
    </lineage>
</organism>
<dbReference type="Gene3D" id="3.30.300.30">
    <property type="match status" value="3"/>
</dbReference>
<dbReference type="GO" id="GO:0003824">
    <property type="term" value="F:catalytic activity"/>
    <property type="evidence" value="ECO:0007669"/>
    <property type="project" value="InterPro"/>
</dbReference>
<evidence type="ECO:0000313" key="11">
    <source>
        <dbReference type="Proteomes" id="UP000238196"/>
    </source>
</evidence>
<comment type="caution">
    <text evidence="10">The sequence shown here is derived from an EMBL/GenBank/DDBJ whole genome shotgun (WGS) entry which is preliminary data.</text>
</comment>
<evidence type="ECO:0000256" key="4">
    <source>
        <dbReference type="ARBA" id="ARBA00022553"/>
    </source>
</evidence>
<dbReference type="NCBIfam" id="NF003417">
    <property type="entry name" value="PRK04813.1"/>
    <property type="match status" value="4"/>
</dbReference>
<dbReference type="Gene3D" id="2.30.38.10">
    <property type="entry name" value="Luciferase, Domain 3"/>
    <property type="match status" value="1"/>
</dbReference>
<keyword evidence="7" id="KW-0443">Lipid metabolism</keyword>
<dbReference type="InterPro" id="IPR020845">
    <property type="entry name" value="AMP-binding_CS"/>
</dbReference>
<comment type="similarity">
    <text evidence="2">Belongs to the ATP-dependent AMP-binding enzyme family.</text>
</comment>
<dbReference type="InterPro" id="IPR042099">
    <property type="entry name" value="ANL_N_sf"/>
</dbReference>
<proteinExistence type="inferred from homology"/>
<dbReference type="InterPro" id="IPR009081">
    <property type="entry name" value="PP-bd_ACP"/>
</dbReference>
<dbReference type="EMBL" id="PRLP01000106">
    <property type="protein sequence ID" value="PPC75223.1"/>
    <property type="molecule type" value="Genomic_DNA"/>
</dbReference>
<evidence type="ECO:0000256" key="6">
    <source>
        <dbReference type="ARBA" id="ARBA00022832"/>
    </source>
</evidence>
<dbReference type="GO" id="GO:0031177">
    <property type="term" value="F:phosphopantetheine binding"/>
    <property type="evidence" value="ECO:0007669"/>
    <property type="project" value="InterPro"/>
</dbReference>
<dbReference type="FunFam" id="3.30.300.30:FF:000010">
    <property type="entry name" value="Enterobactin synthetase component F"/>
    <property type="match status" value="1"/>
</dbReference>
<evidence type="ECO:0000256" key="2">
    <source>
        <dbReference type="ARBA" id="ARBA00006432"/>
    </source>
</evidence>
<dbReference type="InterPro" id="IPR001242">
    <property type="entry name" value="Condensation_dom"/>
</dbReference>
<dbReference type="Pfam" id="PF00550">
    <property type="entry name" value="PP-binding"/>
    <property type="match status" value="3"/>
</dbReference>